<reference evidence="1 2" key="1">
    <citation type="journal article" date="2020" name="Cell">
        <title>Large-Scale Comparative Analyses of Tick Genomes Elucidate Their Genetic Diversity and Vector Capacities.</title>
        <authorList>
            <consortium name="Tick Genome and Microbiome Consortium (TIGMIC)"/>
            <person name="Jia N."/>
            <person name="Wang J."/>
            <person name="Shi W."/>
            <person name="Du L."/>
            <person name="Sun Y."/>
            <person name="Zhan W."/>
            <person name="Jiang J.F."/>
            <person name="Wang Q."/>
            <person name="Zhang B."/>
            <person name="Ji P."/>
            <person name="Bell-Sakyi L."/>
            <person name="Cui X.M."/>
            <person name="Yuan T.T."/>
            <person name="Jiang B.G."/>
            <person name="Yang W.F."/>
            <person name="Lam T.T."/>
            <person name="Chang Q.C."/>
            <person name="Ding S.J."/>
            <person name="Wang X.J."/>
            <person name="Zhu J.G."/>
            <person name="Ruan X.D."/>
            <person name="Zhao L."/>
            <person name="Wei J.T."/>
            <person name="Ye R.Z."/>
            <person name="Que T.C."/>
            <person name="Du C.H."/>
            <person name="Zhou Y.H."/>
            <person name="Cheng J.X."/>
            <person name="Dai P.F."/>
            <person name="Guo W.B."/>
            <person name="Han X.H."/>
            <person name="Huang E.J."/>
            <person name="Li L.F."/>
            <person name="Wei W."/>
            <person name="Gao Y.C."/>
            <person name="Liu J.Z."/>
            <person name="Shao H.Z."/>
            <person name="Wang X."/>
            <person name="Wang C.C."/>
            <person name="Yang T.C."/>
            <person name="Huo Q.B."/>
            <person name="Li W."/>
            <person name="Chen H.Y."/>
            <person name="Chen S.E."/>
            <person name="Zhou L.G."/>
            <person name="Ni X.B."/>
            <person name="Tian J.H."/>
            <person name="Sheng Y."/>
            <person name="Liu T."/>
            <person name="Pan Y.S."/>
            <person name="Xia L.Y."/>
            <person name="Li J."/>
            <person name="Zhao F."/>
            <person name="Cao W.C."/>
        </authorList>
    </citation>
    <scope>NUCLEOTIDE SEQUENCE [LARGE SCALE GENOMIC DNA]</scope>
    <source>
        <strain evidence="1">Iper-2018</strain>
    </source>
</reference>
<keyword evidence="2" id="KW-1185">Reference proteome</keyword>
<comment type="caution">
    <text evidence="1">The sequence shown here is derived from an EMBL/GenBank/DDBJ whole genome shotgun (WGS) entry which is preliminary data.</text>
</comment>
<evidence type="ECO:0000313" key="1">
    <source>
        <dbReference type="EMBL" id="KAG0418902.1"/>
    </source>
</evidence>
<gene>
    <name evidence="1" type="ORF">HPB47_004505</name>
</gene>
<dbReference type="EMBL" id="JABSTQ010010690">
    <property type="protein sequence ID" value="KAG0418902.1"/>
    <property type="molecule type" value="Genomic_DNA"/>
</dbReference>
<proteinExistence type="predicted"/>
<dbReference type="Proteomes" id="UP000805193">
    <property type="component" value="Unassembled WGS sequence"/>
</dbReference>
<protein>
    <submittedName>
        <fullName evidence="1">Uncharacterized protein</fullName>
    </submittedName>
</protein>
<evidence type="ECO:0000313" key="2">
    <source>
        <dbReference type="Proteomes" id="UP000805193"/>
    </source>
</evidence>
<name>A0AC60PH29_IXOPE</name>
<sequence>MSGRLAAATAADKRGALGDVLVRCVLRDRLSLTPFAICLPRAPSAARTFSIEAAGPGLRRESGRSSPPEEKQQPTTPPRRLINEPARSAIQLGQDSPRGGIAAAIADELSAVRRSLVAPHGSITRRHYR</sequence>
<accession>A0AC60PH29</accession>
<organism evidence="1 2">
    <name type="scientific">Ixodes persulcatus</name>
    <name type="common">Taiga tick</name>
    <dbReference type="NCBI Taxonomy" id="34615"/>
    <lineage>
        <taxon>Eukaryota</taxon>
        <taxon>Metazoa</taxon>
        <taxon>Ecdysozoa</taxon>
        <taxon>Arthropoda</taxon>
        <taxon>Chelicerata</taxon>
        <taxon>Arachnida</taxon>
        <taxon>Acari</taxon>
        <taxon>Parasitiformes</taxon>
        <taxon>Ixodida</taxon>
        <taxon>Ixodoidea</taxon>
        <taxon>Ixodidae</taxon>
        <taxon>Ixodinae</taxon>
        <taxon>Ixodes</taxon>
    </lineage>
</organism>